<dbReference type="Proteomes" id="UP000236649">
    <property type="component" value="Chromosome 2"/>
</dbReference>
<protein>
    <submittedName>
        <fullName evidence="1">Uncharacterized protein</fullName>
    </submittedName>
</protein>
<organism evidence="1 4">
    <name type="scientific">Paraburkholderia hospita</name>
    <dbReference type="NCBI Taxonomy" id="169430"/>
    <lineage>
        <taxon>Bacteria</taxon>
        <taxon>Pseudomonadati</taxon>
        <taxon>Pseudomonadota</taxon>
        <taxon>Betaproteobacteria</taxon>
        <taxon>Burkholderiales</taxon>
        <taxon>Burkholderiaceae</taxon>
        <taxon>Paraburkholderia</taxon>
    </lineage>
</organism>
<evidence type="ECO:0000313" key="2">
    <source>
        <dbReference type="EMBL" id="EIM95866.1"/>
    </source>
</evidence>
<dbReference type="EMBL" id="CP026106">
    <property type="protein sequence ID" value="AUT70743.1"/>
    <property type="molecule type" value="Genomic_DNA"/>
</dbReference>
<keyword evidence="3" id="KW-1185">Reference proteome</keyword>
<accession>A0AAN1JCE0</accession>
<reference evidence="2 3" key="1">
    <citation type="journal article" date="2012" name="J. Bacteriol.">
        <title>Draft Genome Sequence of the Soil Bacterium Burkholderia terrae Strain BS001, Which Interacts with Fungal Surface Structures.</title>
        <authorList>
            <person name="Nazir R."/>
            <person name="Hansen M.A."/>
            <person name="Sorensen S."/>
            <person name="van Elsas J.D."/>
        </authorList>
    </citation>
    <scope>NUCLEOTIDE SEQUENCE [LARGE SCALE GENOMIC DNA]</scope>
    <source>
        <strain evidence="2 3">BS001</strain>
    </source>
</reference>
<sequence>MSIMEPRSFARSTCAREDLRPSIRDNCLLITAITLAMIGDRTGVDPSQPFVAAHDRWLLAEWNGHSAPALADKSSAFADIGEVWVLCQQRGRLLTLAAPSSRTAASRIREFTLSTLTRHPGSVRRNDSFRGATDTLLSELVGKLSAKPAVGTSIGQRLL</sequence>
<proteinExistence type="predicted"/>
<name>A0AAN1JCE0_9BURK</name>
<dbReference type="Proteomes" id="UP000004980">
    <property type="component" value="Unassembled WGS sequence"/>
</dbReference>
<dbReference type="AlphaFoldDB" id="A0AAN1JCE0"/>
<dbReference type="EMBL" id="AKAU01000223">
    <property type="protein sequence ID" value="EIM95866.1"/>
    <property type="molecule type" value="Genomic_DNA"/>
</dbReference>
<dbReference type="KEGG" id="phs:C2L64_20415"/>
<evidence type="ECO:0000313" key="1">
    <source>
        <dbReference type="EMBL" id="AUT70743.1"/>
    </source>
</evidence>
<gene>
    <name evidence="1" type="ORF">C2L64_20415</name>
    <name evidence="2" type="ORF">WQE_36942</name>
</gene>
<reference evidence="1 4" key="2">
    <citation type="submission" date="2018-01" db="EMBL/GenBank/DDBJ databases">
        <title>Species boundaries and ecological features among Paraburkholderia terrae DSMZ17804T, P. hospita DSMZ17164T and P. caribensis DSMZ13236T.</title>
        <authorList>
            <person name="Pratama A.A."/>
        </authorList>
    </citation>
    <scope>NUCLEOTIDE SEQUENCE [LARGE SCALE GENOMIC DNA]</scope>
    <source>
        <strain evidence="1 4">DSM 17164</strain>
    </source>
</reference>
<evidence type="ECO:0000313" key="4">
    <source>
        <dbReference type="Proteomes" id="UP000236649"/>
    </source>
</evidence>
<evidence type="ECO:0000313" key="3">
    <source>
        <dbReference type="Proteomes" id="UP000004980"/>
    </source>
</evidence>